<sequence>MINKVYPAYLEEPPLHSNAELSENPFSPPSSLPRLETSNCPSTEECRVGVGISSSPQKLPSLRVACKHQKMGSGAAESASHVMIEWGTQASQLQNTERSGSRPSSQGQIS</sequence>
<organism evidence="2 3">
    <name type="scientific">Platysternon megacephalum</name>
    <name type="common">big-headed turtle</name>
    <dbReference type="NCBI Taxonomy" id="55544"/>
    <lineage>
        <taxon>Eukaryota</taxon>
        <taxon>Metazoa</taxon>
        <taxon>Chordata</taxon>
        <taxon>Craniata</taxon>
        <taxon>Vertebrata</taxon>
        <taxon>Euteleostomi</taxon>
        <taxon>Archelosauria</taxon>
        <taxon>Testudinata</taxon>
        <taxon>Testudines</taxon>
        <taxon>Cryptodira</taxon>
        <taxon>Durocryptodira</taxon>
        <taxon>Testudinoidea</taxon>
        <taxon>Platysternidae</taxon>
        <taxon>Platysternon</taxon>
    </lineage>
</organism>
<gene>
    <name evidence="2" type="ORF">DR999_PMT01963</name>
</gene>
<name>A0A4D9EZ40_9SAUR</name>
<evidence type="ECO:0000313" key="3">
    <source>
        <dbReference type="Proteomes" id="UP000297703"/>
    </source>
</evidence>
<reference evidence="2 3" key="1">
    <citation type="submission" date="2019-04" db="EMBL/GenBank/DDBJ databases">
        <title>Draft genome of the big-headed turtle Platysternon megacephalum.</title>
        <authorList>
            <person name="Gong S."/>
        </authorList>
    </citation>
    <scope>NUCLEOTIDE SEQUENCE [LARGE SCALE GENOMIC DNA]</scope>
    <source>
        <strain evidence="2">DO16091913</strain>
        <tissue evidence="2">Muscle</tissue>
    </source>
</reference>
<feature type="compositionally biased region" description="Polar residues" evidence="1">
    <location>
        <begin position="88"/>
        <end position="110"/>
    </location>
</feature>
<feature type="region of interest" description="Disordered" evidence="1">
    <location>
        <begin position="12"/>
        <end position="41"/>
    </location>
</feature>
<comment type="caution">
    <text evidence="2">The sequence shown here is derived from an EMBL/GenBank/DDBJ whole genome shotgun (WGS) entry which is preliminary data.</text>
</comment>
<dbReference type="EMBL" id="QXTE01000009">
    <property type="protein sequence ID" value="TFK14595.1"/>
    <property type="molecule type" value="Genomic_DNA"/>
</dbReference>
<accession>A0A4D9EZ40</accession>
<proteinExistence type="predicted"/>
<feature type="region of interest" description="Disordered" evidence="1">
    <location>
        <begin position="86"/>
        <end position="110"/>
    </location>
</feature>
<protein>
    <submittedName>
        <fullName evidence="2">Dehydrogenase/reductase SDR family member 1</fullName>
    </submittedName>
</protein>
<evidence type="ECO:0000313" key="2">
    <source>
        <dbReference type="EMBL" id="TFK14595.1"/>
    </source>
</evidence>
<keyword evidence="3" id="KW-1185">Reference proteome</keyword>
<dbReference type="AlphaFoldDB" id="A0A4D9EZ40"/>
<evidence type="ECO:0000256" key="1">
    <source>
        <dbReference type="SAM" id="MobiDB-lite"/>
    </source>
</evidence>
<dbReference type="Proteomes" id="UP000297703">
    <property type="component" value="Unassembled WGS sequence"/>
</dbReference>
<reference evidence="2 3" key="2">
    <citation type="submission" date="2019-04" db="EMBL/GenBank/DDBJ databases">
        <title>The genome sequence of big-headed turtle.</title>
        <authorList>
            <person name="Gong S."/>
        </authorList>
    </citation>
    <scope>NUCLEOTIDE SEQUENCE [LARGE SCALE GENOMIC DNA]</scope>
    <source>
        <strain evidence="2">DO16091913</strain>
        <tissue evidence="2">Muscle</tissue>
    </source>
</reference>